<evidence type="ECO:0000259" key="1">
    <source>
        <dbReference type="PROSITE" id="PS50994"/>
    </source>
</evidence>
<proteinExistence type="predicted"/>
<feature type="domain" description="Integrase catalytic" evidence="1">
    <location>
        <begin position="136"/>
        <end position="322"/>
    </location>
</feature>
<dbReference type="InterPro" id="IPR036397">
    <property type="entry name" value="RNaseH_sf"/>
</dbReference>
<name>A0A0F9AHJ8_9ZZZZ</name>
<dbReference type="InterPro" id="IPR012337">
    <property type="entry name" value="RNaseH-like_sf"/>
</dbReference>
<dbReference type="PROSITE" id="PS50994">
    <property type="entry name" value="INTEGRASE"/>
    <property type="match status" value="1"/>
</dbReference>
<dbReference type="Gene3D" id="3.30.420.10">
    <property type="entry name" value="Ribonuclease H-like superfamily/Ribonuclease H"/>
    <property type="match status" value="1"/>
</dbReference>
<dbReference type="AlphaFoldDB" id="A0A0F9AHJ8"/>
<dbReference type="SUPFAM" id="SSF53098">
    <property type="entry name" value="Ribonuclease H-like"/>
    <property type="match status" value="1"/>
</dbReference>
<accession>A0A0F9AHJ8</accession>
<dbReference type="PANTHER" id="PTHR35004">
    <property type="entry name" value="TRANSPOSASE RV3428C-RELATED"/>
    <property type="match status" value="1"/>
</dbReference>
<dbReference type="EMBL" id="LAZR01042707">
    <property type="protein sequence ID" value="KKL08870.1"/>
    <property type="molecule type" value="Genomic_DNA"/>
</dbReference>
<dbReference type="InterPro" id="IPR009057">
    <property type="entry name" value="Homeodomain-like_sf"/>
</dbReference>
<dbReference type="SUPFAM" id="SSF46689">
    <property type="entry name" value="Homeodomain-like"/>
    <property type="match status" value="1"/>
</dbReference>
<dbReference type="InterPro" id="IPR055247">
    <property type="entry name" value="InsJ-like_HTH"/>
</dbReference>
<sequence length="402" mass="47229">MAGKDIIMLSQTELKKLHVIRKVLDGVVKQIEAAEMLTLSDRQIRRLIKRVKVEGDAGIGHKSRGKASGRKLPMNIRDKVIKLYRRKYKGFGPTLAAEKLHEIEDIRISDETLRLWLIESGDWKKVRKARGHRQWRERKHYFGEMIQMDGSHHDWFEGRGSKCVLMGYIDDATGNVFGRFYEYEGTIPAMDSFKRYAKKYGLPISVYLDKHTTYKSPAKLSVKEAIDGTEPMSEFERAMKDLGIRVIHAHSPQAKGRIERLFRTFQDRVIKEMRLKGISTIEEANKFLAKYLPIYNRRFRVKPREEDNLHREIPKGIKLDSILCIKKERVLRNDLTVAHKSKLYQIKDKTNAKRVMVEEKINGKMEITHEGIRLRYKEITERPQREQKKPLVFILKKKKKYI</sequence>
<dbReference type="GO" id="GO:0003676">
    <property type="term" value="F:nucleic acid binding"/>
    <property type="evidence" value="ECO:0007669"/>
    <property type="project" value="InterPro"/>
</dbReference>
<dbReference type="Pfam" id="PF13518">
    <property type="entry name" value="HTH_28"/>
    <property type="match status" value="1"/>
</dbReference>
<reference evidence="2" key="1">
    <citation type="journal article" date="2015" name="Nature">
        <title>Complex archaea that bridge the gap between prokaryotes and eukaryotes.</title>
        <authorList>
            <person name="Spang A."/>
            <person name="Saw J.H."/>
            <person name="Jorgensen S.L."/>
            <person name="Zaremba-Niedzwiedzka K."/>
            <person name="Martijn J."/>
            <person name="Lind A.E."/>
            <person name="van Eijk R."/>
            <person name="Schleper C."/>
            <person name="Guy L."/>
            <person name="Ettema T.J."/>
        </authorList>
    </citation>
    <scope>NUCLEOTIDE SEQUENCE</scope>
</reference>
<protein>
    <recommendedName>
        <fullName evidence="1">Integrase catalytic domain-containing protein</fullName>
    </recommendedName>
</protein>
<feature type="non-terminal residue" evidence="2">
    <location>
        <position position="402"/>
    </location>
</feature>
<dbReference type="InterPro" id="IPR047797">
    <property type="entry name" value="ISNCY_transpos"/>
</dbReference>
<organism evidence="2">
    <name type="scientific">marine sediment metagenome</name>
    <dbReference type="NCBI Taxonomy" id="412755"/>
    <lineage>
        <taxon>unclassified sequences</taxon>
        <taxon>metagenomes</taxon>
        <taxon>ecological metagenomes</taxon>
    </lineage>
</organism>
<dbReference type="GO" id="GO:0015074">
    <property type="term" value="P:DNA integration"/>
    <property type="evidence" value="ECO:0007669"/>
    <property type="project" value="InterPro"/>
</dbReference>
<evidence type="ECO:0000313" key="2">
    <source>
        <dbReference type="EMBL" id="KKL08870.1"/>
    </source>
</evidence>
<dbReference type="PANTHER" id="PTHR35004:SF7">
    <property type="entry name" value="INTEGRASE PROTEIN"/>
    <property type="match status" value="1"/>
</dbReference>
<gene>
    <name evidence="2" type="ORF">LCGC14_2571540</name>
</gene>
<comment type="caution">
    <text evidence="2">The sequence shown here is derived from an EMBL/GenBank/DDBJ whole genome shotgun (WGS) entry which is preliminary data.</text>
</comment>
<dbReference type="InterPro" id="IPR001584">
    <property type="entry name" value="Integrase_cat-core"/>
</dbReference>
<dbReference type="NCBIfam" id="NF033594">
    <property type="entry name" value="transpos_ISNCY_2"/>
    <property type="match status" value="1"/>
</dbReference>